<dbReference type="EMBL" id="VITK01000001">
    <property type="protein sequence ID" value="TWB06552.1"/>
    <property type="molecule type" value="Genomic_DNA"/>
</dbReference>
<evidence type="ECO:0000256" key="2">
    <source>
        <dbReference type="ARBA" id="ARBA00023002"/>
    </source>
</evidence>
<dbReference type="NCBIfam" id="NF006114">
    <property type="entry name" value="PRK08263.1"/>
    <property type="match status" value="1"/>
</dbReference>
<protein>
    <submittedName>
        <fullName evidence="4">NADP-dependent 3-hydroxy acid dehydrogenase YdfG</fullName>
    </submittedName>
</protein>
<dbReference type="PANTHER" id="PTHR43976:SF16">
    <property type="entry name" value="SHORT-CHAIN DEHYDROGENASE_REDUCTASE FAMILY PROTEIN"/>
    <property type="match status" value="1"/>
</dbReference>
<organism evidence="4 5">
    <name type="scientific">Bradyrhizobium stylosanthis</name>
    <dbReference type="NCBI Taxonomy" id="1803665"/>
    <lineage>
        <taxon>Bacteria</taxon>
        <taxon>Pseudomonadati</taxon>
        <taxon>Pseudomonadota</taxon>
        <taxon>Alphaproteobacteria</taxon>
        <taxon>Hyphomicrobiales</taxon>
        <taxon>Nitrobacteraceae</taxon>
        <taxon>Bradyrhizobium</taxon>
    </lineage>
</organism>
<dbReference type="InterPro" id="IPR036291">
    <property type="entry name" value="NAD(P)-bd_dom_sf"/>
</dbReference>
<keyword evidence="2" id="KW-0560">Oxidoreductase</keyword>
<dbReference type="Pfam" id="PF00106">
    <property type="entry name" value="adh_short"/>
    <property type="match status" value="1"/>
</dbReference>
<name>A0A560EB21_9BRAD</name>
<reference evidence="4 5" key="1">
    <citation type="submission" date="2019-06" db="EMBL/GenBank/DDBJ databases">
        <title>Genomic Encyclopedia of Type Strains, Phase IV (KMG-V): Genome sequencing to study the core and pangenomes of soil and plant-associated prokaryotes.</title>
        <authorList>
            <person name="Whitman W."/>
        </authorList>
    </citation>
    <scope>NUCLEOTIDE SEQUENCE [LARGE SCALE GENOMIC DNA]</scope>
    <source>
        <strain evidence="4 5">BR 510</strain>
    </source>
</reference>
<accession>A0A560EB21</accession>
<evidence type="ECO:0000313" key="5">
    <source>
        <dbReference type="Proteomes" id="UP000319949"/>
    </source>
</evidence>
<dbReference type="PROSITE" id="PS00061">
    <property type="entry name" value="ADH_SHORT"/>
    <property type="match status" value="1"/>
</dbReference>
<evidence type="ECO:0000313" key="4">
    <source>
        <dbReference type="EMBL" id="TWB06552.1"/>
    </source>
</evidence>
<dbReference type="NCBIfam" id="NF004824">
    <property type="entry name" value="PRK06180.1"/>
    <property type="match status" value="1"/>
</dbReference>
<dbReference type="InterPro" id="IPR002347">
    <property type="entry name" value="SDR_fam"/>
</dbReference>
<dbReference type="Gene3D" id="3.40.50.720">
    <property type="entry name" value="NAD(P)-binding Rossmann-like Domain"/>
    <property type="match status" value="1"/>
</dbReference>
<dbReference type="PRINTS" id="PR00080">
    <property type="entry name" value="SDRFAMILY"/>
</dbReference>
<dbReference type="Proteomes" id="UP000319949">
    <property type="component" value="Unassembled WGS sequence"/>
</dbReference>
<dbReference type="PRINTS" id="PR00081">
    <property type="entry name" value="GDHRDH"/>
</dbReference>
<dbReference type="InterPro" id="IPR020904">
    <property type="entry name" value="Sc_DH/Rdtase_CS"/>
</dbReference>
<comment type="similarity">
    <text evidence="1 3">Belongs to the short-chain dehydrogenases/reductases (SDR) family.</text>
</comment>
<comment type="caution">
    <text evidence="4">The sequence shown here is derived from an EMBL/GenBank/DDBJ whole genome shotgun (WGS) entry which is preliminary data.</text>
</comment>
<dbReference type="PANTHER" id="PTHR43976">
    <property type="entry name" value="SHORT CHAIN DEHYDROGENASE"/>
    <property type="match status" value="1"/>
</dbReference>
<sequence>MASRYTLPIGFGASPGPNGKDNIMRVWFITGASRGFGALIAEAALKAGDAVVATARDPSTVTARLGTHERLLATRLDVTSEAEAHEAAGQAVKAFGRIDILVNNAGYGLLGAIEEASQAETQKLFGTNVFGLLGVTRAVLPHLRRQRSGHIINISSVGGYTGYPGWGVYGATKFAVEGLSEALAGEVAPLGIKVTVVEPGFFRTDFLDESSLSRTAVQIDDYRDSVGKTRAHAADVNGGQRGDPRKLAQAFLKLADAKTPPLRLPLGSDTVERIEAKNAFVAKELAEWRTVATSTDFSSDSA</sequence>
<dbReference type="GO" id="GO:0016491">
    <property type="term" value="F:oxidoreductase activity"/>
    <property type="evidence" value="ECO:0007669"/>
    <property type="project" value="UniProtKB-KW"/>
</dbReference>
<dbReference type="AlphaFoldDB" id="A0A560EB21"/>
<evidence type="ECO:0000256" key="1">
    <source>
        <dbReference type="ARBA" id="ARBA00006484"/>
    </source>
</evidence>
<proteinExistence type="inferred from homology"/>
<gene>
    <name evidence="4" type="ORF">FBZ96_101365</name>
</gene>
<dbReference type="CDD" id="cd05374">
    <property type="entry name" value="17beta-HSD-like_SDR_c"/>
    <property type="match status" value="1"/>
</dbReference>
<keyword evidence="5" id="KW-1185">Reference proteome</keyword>
<evidence type="ECO:0000256" key="3">
    <source>
        <dbReference type="RuleBase" id="RU000363"/>
    </source>
</evidence>
<dbReference type="SUPFAM" id="SSF51735">
    <property type="entry name" value="NAD(P)-binding Rossmann-fold domains"/>
    <property type="match status" value="1"/>
</dbReference>
<dbReference type="STRING" id="1803665.GCA_001641335_03678"/>
<dbReference type="InterPro" id="IPR051911">
    <property type="entry name" value="SDR_oxidoreductase"/>
</dbReference>